<dbReference type="PIRSF" id="PIRSF029693">
    <property type="entry name" value="UCP029693"/>
    <property type="match status" value="1"/>
</dbReference>
<keyword evidence="3" id="KW-1185">Reference proteome</keyword>
<protein>
    <submittedName>
        <fullName evidence="2">Membrane protein</fullName>
    </submittedName>
</protein>
<evidence type="ECO:0000313" key="3">
    <source>
        <dbReference type="Proteomes" id="UP000009080"/>
    </source>
</evidence>
<keyword evidence="1" id="KW-0472">Membrane</keyword>
<proteinExistence type="predicted"/>
<dbReference type="eggNOG" id="COG5345">
    <property type="taxonomic scope" value="Bacteria"/>
</dbReference>
<dbReference type="STRING" id="377629.TERTU_3074"/>
<dbReference type="InterPro" id="IPR016936">
    <property type="entry name" value="UCP029693"/>
</dbReference>
<organism evidence="2 3">
    <name type="scientific">Teredinibacter turnerae (strain ATCC 39867 / T7901)</name>
    <dbReference type="NCBI Taxonomy" id="377629"/>
    <lineage>
        <taxon>Bacteria</taxon>
        <taxon>Pseudomonadati</taxon>
        <taxon>Pseudomonadota</taxon>
        <taxon>Gammaproteobacteria</taxon>
        <taxon>Cellvibrionales</taxon>
        <taxon>Cellvibrionaceae</taxon>
        <taxon>Teredinibacter</taxon>
    </lineage>
</organism>
<dbReference type="RefSeq" id="WP_015818162.1">
    <property type="nucleotide sequence ID" value="NC_012997.1"/>
</dbReference>
<sequence length="357" mass="39762">MFKKITASARSAGSRLTTGWKDWRSDMAESNRWFGIGAGVIVVYLLVALVLGVIWSFEPEPFDVREAAVREVGGDESRLVTGVITTSALINVVDTMLNKRGGYLSNDVAPPGVWLDNIPNWEYGVLIQVRDLTKAMREAYSRSQSQSTEDKDLAAAEPQFNFDNSNWLLPATEKEYGEGVKALRAYLKRLSDPNEPSAQFYTRADNLNYWLSTVETRLGSLSQRLSASVGQRRLNTDLAGSPGAANATRLPEEMEVKTPWMEIDDVFYEARGTSWALIQFFRAMEIDFADVLEKKNAVVSVQQIVRELEGTQQTVYSPMILNGNGFGMLANHSLVMANYISRANAAIIDLRELLKQG</sequence>
<feature type="transmembrane region" description="Helical" evidence="1">
    <location>
        <begin position="33"/>
        <end position="57"/>
    </location>
</feature>
<dbReference type="KEGG" id="ttu:TERTU_3074"/>
<keyword evidence="1" id="KW-0812">Transmembrane</keyword>
<reference evidence="2 3" key="1">
    <citation type="journal article" date="2009" name="PLoS ONE">
        <title>The complete genome of Teredinibacter turnerae T7901: an intracellular endosymbiont of marine wood-boring bivalves (shipworms).</title>
        <authorList>
            <person name="Yang J.C."/>
            <person name="Madupu R."/>
            <person name="Durkin A.S."/>
            <person name="Ekborg N.A."/>
            <person name="Pedamallu C.S."/>
            <person name="Hostetler J.B."/>
            <person name="Radune D."/>
            <person name="Toms B.S."/>
            <person name="Henrissat B."/>
            <person name="Coutinho P.M."/>
            <person name="Schwarz S."/>
            <person name="Field L."/>
            <person name="Trindade-Silva A.E."/>
            <person name="Soares C.A.G."/>
            <person name="Elshahawi S."/>
            <person name="Hanora A."/>
            <person name="Schmidt E.W."/>
            <person name="Haygood M.G."/>
            <person name="Posfai J."/>
            <person name="Benner J."/>
            <person name="Madinger C."/>
            <person name="Nove J."/>
            <person name="Anton B."/>
            <person name="Chaudhary K."/>
            <person name="Foster J."/>
            <person name="Holman A."/>
            <person name="Kumar S."/>
            <person name="Lessard P.A."/>
            <person name="Luyten Y.A."/>
            <person name="Slatko B."/>
            <person name="Wood N."/>
            <person name="Wu B."/>
            <person name="Teplitski M."/>
            <person name="Mougous J.D."/>
            <person name="Ward N."/>
            <person name="Eisen J.A."/>
            <person name="Badger J.H."/>
            <person name="Distel D.L."/>
        </authorList>
    </citation>
    <scope>NUCLEOTIDE SEQUENCE [LARGE SCALE GENOMIC DNA]</scope>
    <source>
        <strain evidence="3">ATCC 39867 / T7901</strain>
    </source>
</reference>
<gene>
    <name evidence="2" type="ordered locus">TERTU_3074</name>
</gene>
<evidence type="ECO:0000256" key="1">
    <source>
        <dbReference type="SAM" id="Phobius"/>
    </source>
</evidence>
<evidence type="ECO:0000313" key="2">
    <source>
        <dbReference type="EMBL" id="ACR12050.1"/>
    </source>
</evidence>
<accession>C5BP57</accession>
<dbReference type="Proteomes" id="UP000009080">
    <property type="component" value="Chromosome"/>
</dbReference>
<dbReference type="Pfam" id="PF10095">
    <property type="entry name" value="DUF2333"/>
    <property type="match status" value="1"/>
</dbReference>
<dbReference type="EMBL" id="CP001614">
    <property type="protein sequence ID" value="ACR12050.1"/>
    <property type="molecule type" value="Genomic_DNA"/>
</dbReference>
<dbReference type="AlphaFoldDB" id="C5BP57"/>
<name>C5BP57_TERTT</name>
<dbReference type="HOGENOM" id="CLU_857250_0_0_6"/>
<dbReference type="OrthoDB" id="5821246at2"/>
<keyword evidence="1" id="KW-1133">Transmembrane helix</keyword>